<feature type="domain" description="Glycosyl transferase family 1" evidence="1">
    <location>
        <begin position="254"/>
        <end position="391"/>
    </location>
</feature>
<dbReference type="PANTHER" id="PTHR45947">
    <property type="entry name" value="SULFOQUINOVOSYL TRANSFERASE SQD2"/>
    <property type="match status" value="1"/>
</dbReference>
<accession>A0ABU7T901</accession>
<dbReference type="InterPro" id="IPR001296">
    <property type="entry name" value="Glyco_trans_1"/>
</dbReference>
<comment type="caution">
    <text evidence="2">The sequence shown here is derived from an EMBL/GenBank/DDBJ whole genome shotgun (WGS) entry which is preliminary data.</text>
</comment>
<proteinExistence type="predicted"/>
<dbReference type="GO" id="GO:0016740">
    <property type="term" value="F:transferase activity"/>
    <property type="evidence" value="ECO:0007669"/>
    <property type="project" value="UniProtKB-KW"/>
</dbReference>
<dbReference type="Gene3D" id="3.40.50.2000">
    <property type="entry name" value="Glycogen Phosphorylase B"/>
    <property type="match status" value="2"/>
</dbReference>
<organism evidence="2 3">
    <name type="scientific">Methylobacterium radiotolerans</name>
    <dbReference type="NCBI Taxonomy" id="31998"/>
    <lineage>
        <taxon>Bacteria</taxon>
        <taxon>Pseudomonadati</taxon>
        <taxon>Pseudomonadota</taxon>
        <taxon>Alphaproteobacteria</taxon>
        <taxon>Hyphomicrobiales</taxon>
        <taxon>Methylobacteriaceae</taxon>
        <taxon>Methylobacterium</taxon>
    </lineage>
</organism>
<dbReference type="EMBL" id="MLBY01000004">
    <property type="protein sequence ID" value="MEE7457046.1"/>
    <property type="molecule type" value="Genomic_DNA"/>
</dbReference>
<evidence type="ECO:0000313" key="3">
    <source>
        <dbReference type="Proteomes" id="UP001349262"/>
    </source>
</evidence>
<reference evidence="2 3" key="1">
    <citation type="journal article" date="2012" name="Genet. Mol. Biol.">
        <title>Analysis of 16S rRNA and mxaF genes revealing insights into Methylobacterium niche-specific plant association.</title>
        <authorList>
            <person name="Dourado M.N."/>
            <person name="Andreote F.D."/>
            <person name="Dini-Andreote F."/>
            <person name="Conti R."/>
            <person name="Araujo J.M."/>
            <person name="Araujo W.L."/>
        </authorList>
    </citation>
    <scope>NUCLEOTIDE SEQUENCE [LARGE SCALE GENOMIC DNA]</scope>
    <source>
        <strain evidence="2 3">SR1.6/4</strain>
    </source>
</reference>
<dbReference type="CDD" id="cd03801">
    <property type="entry name" value="GT4_PimA-like"/>
    <property type="match status" value="1"/>
</dbReference>
<evidence type="ECO:0000259" key="1">
    <source>
        <dbReference type="Pfam" id="PF00534"/>
    </source>
</evidence>
<dbReference type="Proteomes" id="UP001349262">
    <property type="component" value="Unassembled WGS sequence"/>
</dbReference>
<keyword evidence="2" id="KW-0808">Transferase</keyword>
<dbReference type="PANTHER" id="PTHR45947:SF3">
    <property type="entry name" value="SULFOQUINOVOSYL TRANSFERASE SQD2"/>
    <property type="match status" value="1"/>
</dbReference>
<dbReference type="SUPFAM" id="SSF53756">
    <property type="entry name" value="UDP-Glycosyltransferase/glycogen phosphorylase"/>
    <property type="match status" value="1"/>
</dbReference>
<dbReference type="Pfam" id="PF00534">
    <property type="entry name" value="Glycos_transf_1"/>
    <property type="match status" value="1"/>
</dbReference>
<gene>
    <name evidence="2" type="ORF">MRSR164_09725</name>
</gene>
<evidence type="ECO:0000313" key="2">
    <source>
        <dbReference type="EMBL" id="MEE7457046.1"/>
    </source>
</evidence>
<keyword evidence="3" id="KW-1185">Reference proteome</keyword>
<sequence>MPLPSPSYLTESSVTKVERKACGARDNGQRPRVLVLADVCNPDWPSLPVVGYNYAKALSEVADVTVATQVRNRPNIERDGLGRAQVVYLDTEWIAAPIHRLGTLIRRGGATGWTTQIAMEYPSYLAFEWAAWRHFRGRLRKGEFDVIHRITPMSPTLPSLMASLSTVPFVLGPLNGGLPWPSAFQAELKREREWLSWVRDAYKLLPFRSATLNKAAAILAAFDHTIADLPARLSGKIVDFPEVGVDPARFSAERPPKRERKTILFAGRLVPYKLPEVIVGAFARSDILRRHRLVVVGDGPERSRLEQMIAEHRLQDCVELLGQRTQREVGAIMRDAEIFAFPSIRELGAGVVVEAMACGMACVVVDYGAPGALIGPDRGVKVALGDHQSLIAGYCRELESLVLSPERITMLGAAASQHARAHYDWDSKAGKTLEVYHWARNPSGPKPDFWAQT</sequence>
<dbReference type="InterPro" id="IPR050194">
    <property type="entry name" value="Glycosyltransferase_grp1"/>
</dbReference>
<protein>
    <submittedName>
        <fullName evidence="2">Glycosyl transferase family 1</fullName>
    </submittedName>
</protein>
<name>A0ABU7T901_9HYPH</name>